<dbReference type="Proteomes" id="UP000308149">
    <property type="component" value="Chromosome"/>
</dbReference>
<feature type="transmembrane region" description="Helical" evidence="2">
    <location>
        <begin position="266"/>
        <end position="285"/>
    </location>
</feature>
<dbReference type="OrthoDB" id="9128717at2"/>
<dbReference type="KEGG" id="thes:FHQ07_06695"/>
<keyword evidence="2" id="KW-1133">Transmembrane helix</keyword>
<dbReference type="AlphaFoldDB" id="A0A5B7ZRC4"/>
<sequence length="364" mass="39011">MMEWDTSGSTSLWLSISVGLLVVLLLVRRQRMDHTSSPGPSIAEGEQAPNNRSEASDEVPSISLGAIRAFHNERLRQLNARRANVSTRLSSLERLDLEHESPESAVRRASSEERKNLTAILAMDPSSSEHAIVGEIRRYGSHSLASLLRGGKHVPYTEVLTDVAIKVGHHPAPGATDFSLERAVVEAAFEKMVSAASPEQRHQIEQEIAKQNNATARSVGTAAGGLAVAHLSGFALYTAASSSLAAITGAVGLTLPFAAYTGMSSVIATVTGPVGWAALGAWALFKIGGPNYKRTVPATLAIASVRARNIAERDQERSRLKRDIHDLEGQSTELSRLTRWLSAHESEDSTVRVPQSSAPPGFGF</sequence>
<evidence type="ECO:0000313" key="3">
    <source>
        <dbReference type="EMBL" id="QDA57026.1"/>
    </source>
</evidence>
<keyword evidence="4" id="KW-1185">Reference proteome</keyword>
<accession>A0A5B7ZRC4</accession>
<evidence type="ECO:0000256" key="1">
    <source>
        <dbReference type="SAM" id="MobiDB-lite"/>
    </source>
</evidence>
<protein>
    <submittedName>
        <fullName evidence="3">Uncharacterized protein</fullName>
    </submittedName>
</protein>
<evidence type="ECO:0000313" key="4">
    <source>
        <dbReference type="Proteomes" id="UP000308149"/>
    </source>
</evidence>
<reference evidence="3 4" key="1">
    <citation type="submission" date="2019-06" db="EMBL/GenBank/DDBJ databases">
        <title>Thermomonas aquatica sp. nov., isolated from an industrial wastewater treatment plant.</title>
        <authorList>
            <person name="Jeon J.H."/>
            <person name="Park D.-S."/>
        </authorList>
    </citation>
    <scope>NUCLEOTIDE SEQUENCE [LARGE SCALE GENOMIC DNA]</scope>
    <source>
        <strain evidence="3 4">SY21</strain>
    </source>
</reference>
<feature type="region of interest" description="Disordered" evidence="1">
    <location>
        <begin position="34"/>
        <end position="58"/>
    </location>
</feature>
<dbReference type="RefSeq" id="WP_139716078.1">
    <property type="nucleotide sequence ID" value="NZ_CP040871.1"/>
</dbReference>
<evidence type="ECO:0000256" key="2">
    <source>
        <dbReference type="SAM" id="Phobius"/>
    </source>
</evidence>
<feature type="transmembrane region" description="Helical" evidence="2">
    <location>
        <begin position="12"/>
        <end position="27"/>
    </location>
</feature>
<gene>
    <name evidence="3" type="ORF">FHQ07_06695</name>
</gene>
<feature type="transmembrane region" description="Helical" evidence="2">
    <location>
        <begin position="234"/>
        <end position="260"/>
    </location>
</feature>
<proteinExistence type="predicted"/>
<keyword evidence="2" id="KW-0472">Membrane</keyword>
<keyword evidence="2" id="KW-0812">Transmembrane</keyword>
<organism evidence="3 4">
    <name type="scientific">Thermomonas aquatica</name>
    <dbReference type="NCBI Taxonomy" id="2202149"/>
    <lineage>
        <taxon>Bacteria</taxon>
        <taxon>Pseudomonadati</taxon>
        <taxon>Pseudomonadota</taxon>
        <taxon>Gammaproteobacteria</taxon>
        <taxon>Lysobacterales</taxon>
        <taxon>Lysobacteraceae</taxon>
        <taxon>Thermomonas</taxon>
    </lineage>
</organism>
<name>A0A5B7ZRC4_9GAMM</name>
<dbReference type="EMBL" id="CP040871">
    <property type="protein sequence ID" value="QDA57026.1"/>
    <property type="molecule type" value="Genomic_DNA"/>
</dbReference>